<evidence type="ECO:0000256" key="3">
    <source>
        <dbReference type="ARBA" id="ARBA00048792"/>
    </source>
</evidence>
<comment type="subunit">
    <text evidence="5">Heterotetramer of 2 PreA and 2 PreT subunits.</text>
</comment>
<evidence type="ECO:0000256" key="4">
    <source>
        <dbReference type="ARBA" id="ARBA00049578"/>
    </source>
</evidence>
<dbReference type="AlphaFoldDB" id="A0A659RKU1"/>
<organism evidence="7 8">
    <name type="scientific">Salmonella enterica subsp. enterica serovar Wilhelmsburg</name>
    <dbReference type="NCBI Taxonomy" id="1960126"/>
    <lineage>
        <taxon>Bacteria</taxon>
        <taxon>Pseudomonadati</taxon>
        <taxon>Pseudomonadota</taxon>
        <taxon>Gammaproteobacteria</taxon>
        <taxon>Enterobacterales</taxon>
        <taxon>Enterobacteriaceae</taxon>
        <taxon>Salmonella</taxon>
    </lineage>
</organism>
<comment type="function">
    <text evidence="4">Involved in pyrimidine base degradation. Catalyzes physiologically the reduction of uracil to 5,6-dihydrouracil (DHU) by using NADH as a specific cosubstrate. It also catalyzes the reverse reaction and the reduction of thymine to 5,6-dihydrothymine (DHT).</text>
</comment>
<evidence type="ECO:0000256" key="2">
    <source>
        <dbReference type="ARBA" id="ARBA00047685"/>
    </source>
</evidence>
<keyword evidence="1" id="KW-0560">Oxidoreductase</keyword>
<comment type="catalytic activity">
    <reaction evidence="3">
        <text>5,6-dihydrouracil + NAD(+) = uracil + NADH + H(+)</text>
        <dbReference type="Rhea" id="RHEA:20189"/>
        <dbReference type="ChEBI" id="CHEBI:15378"/>
        <dbReference type="ChEBI" id="CHEBI:15901"/>
        <dbReference type="ChEBI" id="CHEBI:17568"/>
        <dbReference type="ChEBI" id="CHEBI:57540"/>
        <dbReference type="ChEBI" id="CHEBI:57945"/>
        <dbReference type="EC" id="1.3.1.1"/>
    </reaction>
</comment>
<evidence type="ECO:0000256" key="5">
    <source>
        <dbReference type="ARBA" id="ARBA00049714"/>
    </source>
</evidence>
<dbReference type="EC" id="1.3.1.1" evidence="6"/>
<reference evidence="7 8" key="1">
    <citation type="submission" date="2018-03" db="EMBL/GenBank/DDBJ databases">
        <title>Non-Typhoidal Salmonella genome sequencing and assembly.</title>
        <authorList>
            <person name="Matchawe C."/>
        </authorList>
    </citation>
    <scope>NUCLEOTIDE SEQUENCE [LARGE SCALE GENOMIC DNA]</scope>
    <source>
        <strain evidence="7 8">35dea</strain>
    </source>
</reference>
<dbReference type="PANTHER" id="PTHR43073:SF2">
    <property type="entry name" value="DIHYDROPYRIMIDINE DEHYDROGENASE [NADP(+)]"/>
    <property type="match status" value="1"/>
</dbReference>
<dbReference type="InterPro" id="IPR013785">
    <property type="entry name" value="Aldolase_TIM"/>
</dbReference>
<dbReference type="Gene3D" id="3.20.20.70">
    <property type="entry name" value="Aldolase class I"/>
    <property type="match status" value="1"/>
</dbReference>
<comment type="catalytic activity">
    <reaction evidence="2">
        <text>5,6-dihydrothymine + NAD(+) = thymine + NADH + H(+)</text>
        <dbReference type="Rhea" id="RHEA:28791"/>
        <dbReference type="ChEBI" id="CHEBI:15378"/>
        <dbReference type="ChEBI" id="CHEBI:17821"/>
        <dbReference type="ChEBI" id="CHEBI:27468"/>
        <dbReference type="ChEBI" id="CHEBI:57540"/>
        <dbReference type="ChEBI" id="CHEBI:57945"/>
        <dbReference type="EC" id="1.3.1.1"/>
    </reaction>
</comment>
<evidence type="ECO:0000313" key="7">
    <source>
        <dbReference type="EMBL" id="TGD03654.1"/>
    </source>
</evidence>
<dbReference type="SUPFAM" id="SSF51395">
    <property type="entry name" value="FMN-linked oxidoreductases"/>
    <property type="match status" value="1"/>
</dbReference>
<gene>
    <name evidence="7" type="ORF">C9F09_02245</name>
</gene>
<accession>A0A659RKU1</accession>
<dbReference type="Proteomes" id="UP000298491">
    <property type="component" value="Unassembled WGS sequence"/>
</dbReference>
<protein>
    <recommendedName>
        <fullName evidence="6">dihydrouracil dehydrogenase (NAD(+))</fullName>
        <ecNumber evidence="6">1.3.1.1</ecNumber>
    </recommendedName>
</protein>
<evidence type="ECO:0000256" key="1">
    <source>
        <dbReference type="ARBA" id="ARBA00023002"/>
    </source>
</evidence>
<dbReference type="GO" id="GO:0004159">
    <property type="term" value="F:dihydropyrimidine dehydrogenase (NAD+) activity"/>
    <property type="evidence" value="ECO:0007669"/>
    <property type="project" value="UniProtKB-EC"/>
</dbReference>
<name>A0A659RKU1_SALET</name>
<feature type="non-terminal residue" evidence="7">
    <location>
        <position position="105"/>
    </location>
</feature>
<dbReference type="PANTHER" id="PTHR43073">
    <property type="entry name" value="DIHYDROPYRIMIDINE DEHYDROGENASE [NADP(+)]"/>
    <property type="match status" value="1"/>
</dbReference>
<evidence type="ECO:0000256" key="6">
    <source>
        <dbReference type="ARBA" id="ARBA00049728"/>
    </source>
</evidence>
<dbReference type="EMBL" id="PYKB01000205">
    <property type="protein sequence ID" value="TGD03654.1"/>
    <property type="molecule type" value="Genomic_DNA"/>
</dbReference>
<comment type="caution">
    <text evidence="7">The sequence shown here is derived from an EMBL/GenBank/DDBJ whole genome shotgun (WGS) entry which is preliminary data.</text>
</comment>
<evidence type="ECO:0000313" key="8">
    <source>
        <dbReference type="Proteomes" id="UP000298491"/>
    </source>
</evidence>
<sequence>MLTKDLSVTFCGVKFPNPFCLSSSPVGNCYEMCAKAYDTGWGGIVFKTIGFFIANEVSPRFDHLTKEDTGFIGFKNMEQIAEHPLEENLAAIRRLKQDYPDKVLI</sequence>
<proteinExistence type="predicted"/>